<proteinExistence type="predicted"/>
<evidence type="ECO:0000313" key="5">
    <source>
        <dbReference type="EMBL" id="WFS23708.1"/>
    </source>
</evidence>
<dbReference type="PANTHER" id="PTHR47637:SF1">
    <property type="entry name" value="CHAPERONE SURA"/>
    <property type="match status" value="1"/>
</dbReference>
<keyword evidence="1 3" id="KW-0732">Signal</keyword>
<dbReference type="Gene3D" id="1.10.4030.10">
    <property type="entry name" value="Porin chaperone SurA, peptide-binding domain"/>
    <property type="match status" value="1"/>
</dbReference>
<dbReference type="Pfam" id="PF09312">
    <property type="entry name" value="SurA_N"/>
    <property type="match status" value="1"/>
</dbReference>
<name>A0ABY8IK29_9HYPH</name>
<gene>
    <name evidence="5" type="ORF">PR018_04120</name>
</gene>
<evidence type="ECO:0000256" key="3">
    <source>
        <dbReference type="SAM" id="SignalP"/>
    </source>
</evidence>
<keyword evidence="6" id="KW-1185">Reference proteome</keyword>
<dbReference type="GO" id="GO:0016853">
    <property type="term" value="F:isomerase activity"/>
    <property type="evidence" value="ECO:0007669"/>
    <property type="project" value="UniProtKB-KW"/>
</dbReference>
<dbReference type="InterPro" id="IPR050280">
    <property type="entry name" value="OMP_Chaperone_SurA"/>
</dbReference>
<reference evidence="5" key="2">
    <citation type="journal article" date="2023" name="MicrobiologyOpen">
        <title>Genomics of the tumorigenes clade of the family Rhizobiaceae and description of Rhizobium rhododendri sp. nov.</title>
        <authorList>
            <person name="Kuzmanovic N."/>
            <person name="diCenzo G.C."/>
            <person name="Bunk B."/>
            <person name="Sproeer C."/>
            <person name="Fruehling A."/>
            <person name="Neumann-Schaal M."/>
            <person name="Overmann J."/>
            <person name="Smalla K."/>
        </authorList>
    </citation>
    <scope>NUCLEOTIDE SEQUENCE</scope>
    <source>
        <strain evidence="5">Rho-6.2</strain>
    </source>
</reference>
<dbReference type="Proteomes" id="UP000318939">
    <property type="component" value="Chromosome"/>
</dbReference>
<evidence type="ECO:0000259" key="4">
    <source>
        <dbReference type="Pfam" id="PF09312"/>
    </source>
</evidence>
<evidence type="ECO:0000313" key="6">
    <source>
        <dbReference type="Proteomes" id="UP000318939"/>
    </source>
</evidence>
<dbReference type="InterPro" id="IPR027304">
    <property type="entry name" value="Trigger_fact/SurA_dom_sf"/>
</dbReference>
<accession>A0ABY8IK29</accession>
<keyword evidence="2" id="KW-0697">Rotamase</keyword>
<reference evidence="5" key="1">
    <citation type="journal article" date="2019" name="Phytopathology">
        <title>A Novel Group of Rhizobium tumorigenes-Like Agrobacteria Associated with Crown Gall Disease of Rhododendron and Blueberry.</title>
        <authorList>
            <person name="Kuzmanovic N."/>
            <person name="Behrens P."/>
            <person name="Idczak E."/>
            <person name="Wagner S."/>
            <person name="Gotz M."/>
            <person name="Sproer C."/>
            <person name="Bunk B."/>
            <person name="Overmann J."/>
            <person name="Smalla K."/>
        </authorList>
    </citation>
    <scope>NUCLEOTIDE SEQUENCE</scope>
    <source>
        <strain evidence="5">Rho-6.2</strain>
    </source>
</reference>
<feature type="domain" description="SurA N-terminal" evidence="4">
    <location>
        <begin position="49"/>
        <end position="145"/>
    </location>
</feature>
<dbReference type="EMBL" id="CP117267">
    <property type="protein sequence ID" value="WFS23708.1"/>
    <property type="molecule type" value="Genomic_DNA"/>
</dbReference>
<evidence type="ECO:0000256" key="1">
    <source>
        <dbReference type="ARBA" id="ARBA00022729"/>
    </source>
</evidence>
<feature type="signal peptide" evidence="3">
    <location>
        <begin position="1"/>
        <end position="30"/>
    </location>
</feature>
<keyword evidence="5" id="KW-0413">Isomerase</keyword>
<protein>
    <submittedName>
        <fullName evidence="5">Peptidylprolyl isomerase</fullName>
    </submittedName>
</protein>
<evidence type="ECO:0000256" key="2">
    <source>
        <dbReference type="ARBA" id="ARBA00023110"/>
    </source>
</evidence>
<dbReference type="PANTHER" id="PTHR47637">
    <property type="entry name" value="CHAPERONE SURA"/>
    <property type="match status" value="1"/>
</dbReference>
<dbReference type="SUPFAM" id="SSF109998">
    <property type="entry name" value="Triger factor/SurA peptide-binding domain-like"/>
    <property type="match status" value="1"/>
</dbReference>
<sequence>MFAGQNPVRAILTGAVALAIATSLPISGQAAPQQRGAPPAVASGTSEVKVLVNNEVITSGDIAKRINFMRLQHQTGDLPKLAKEQLVTELLKRQEIQRVRMSVSTTDVDASYARFAASNKMKTEQLNEVLTKTGVTPAHFKAYIAIQMSWPRVLNARFGASGKLSPDELITRMTQNKNNTSTTEYFLKQVIFVVPAAKKGTLEAKRKAEADASRAKFPGCEQAKVFAATMHDVSVRDLGRVLAPELPTQWKPLVEGATGNTTSSIVTDRGVEYLAICSKRQVSDDVAAAAVFRQEDLGKNAQGEATGNEKKYVDELRSKAQIIYR</sequence>
<organism evidence="5 6">
    <name type="scientific">Rhizobium rhododendri</name>
    <dbReference type="NCBI Taxonomy" id="2506430"/>
    <lineage>
        <taxon>Bacteria</taxon>
        <taxon>Pseudomonadati</taxon>
        <taxon>Pseudomonadota</taxon>
        <taxon>Alphaproteobacteria</taxon>
        <taxon>Hyphomicrobiales</taxon>
        <taxon>Rhizobiaceae</taxon>
        <taxon>Rhizobium/Agrobacterium group</taxon>
        <taxon>Rhizobium</taxon>
    </lineage>
</organism>
<dbReference type="RefSeq" id="WP_142829678.1">
    <property type="nucleotide sequence ID" value="NZ_CP117267.1"/>
</dbReference>
<dbReference type="InterPro" id="IPR015391">
    <property type="entry name" value="SurA_N"/>
</dbReference>
<feature type="chain" id="PRO_5046173173" evidence="3">
    <location>
        <begin position="31"/>
        <end position="325"/>
    </location>
</feature>